<protein>
    <submittedName>
        <fullName evidence="1">Glycerophosphoryl diester phosphodiesterase</fullName>
    </submittedName>
</protein>
<evidence type="ECO:0000313" key="2">
    <source>
        <dbReference type="Proteomes" id="UP000003465"/>
    </source>
</evidence>
<gene>
    <name evidence="1" type="ORF">PSYMO_37187</name>
</gene>
<sequence length="37" mass="4168">KSAPRTRAANTVLAIREMAQRHGFLDKVTITSWPMRG</sequence>
<reference evidence="1 2" key="1">
    <citation type="journal article" date="2011" name="PLoS Pathog.">
        <title>Dynamic evolution of pathogenicity revealed by sequencing and comparative genomics of 19 Pseudomonas syringae isolates.</title>
        <authorList>
            <person name="Baltrus D.A."/>
            <person name="Nishimura M.T."/>
            <person name="Romanchuk A."/>
            <person name="Chang J.H."/>
            <person name="Mukhtar M.S."/>
            <person name="Cherkis K."/>
            <person name="Roach J."/>
            <person name="Grant S.R."/>
            <person name="Jones C.D."/>
            <person name="Dangl J.L."/>
        </authorList>
    </citation>
    <scope>NUCLEOTIDE SEQUENCE [LARGE SCALE GENOMIC DNA]</scope>
    <source>
        <strain evidence="1 2">301020</strain>
    </source>
</reference>
<proteinExistence type="predicted"/>
<feature type="non-terminal residue" evidence="1">
    <location>
        <position position="1"/>
    </location>
</feature>
<feature type="non-terminal residue" evidence="1">
    <location>
        <position position="37"/>
    </location>
</feature>
<accession>A0A656GM50</accession>
<comment type="caution">
    <text evidence="1">The sequence shown here is derived from an EMBL/GenBank/DDBJ whole genome shotgun (WGS) entry which is preliminary data.</text>
</comment>
<name>A0A656GM50_PSEA0</name>
<organism evidence="1 2">
    <name type="scientific">Pseudomonas amygdali pv. mori str. 301020</name>
    <dbReference type="NCBI Taxonomy" id="629261"/>
    <lineage>
        <taxon>Bacteria</taxon>
        <taxon>Pseudomonadati</taxon>
        <taxon>Pseudomonadota</taxon>
        <taxon>Gammaproteobacteria</taxon>
        <taxon>Pseudomonadales</taxon>
        <taxon>Pseudomonadaceae</taxon>
        <taxon>Pseudomonas</taxon>
        <taxon>Pseudomonas amygdali</taxon>
    </lineage>
</organism>
<dbReference type="AlphaFoldDB" id="A0A656GM50"/>
<dbReference type="Proteomes" id="UP000003465">
    <property type="component" value="Unassembled WGS sequence"/>
</dbReference>
<evidence type="ECO:0000313" key="1">
    <source>
        <dbReference type="EMBL" id="EGH26808.1"/>
    </source>
</evidence>
<dbReference type="EMBL" id="AEAG01002879">
    <property type="protein sequence ID" value="EGH26808.1"/>
    <property type="molecule type" value="Genomic_DNA"/>
</dbReference>